<dbReference type="SUPFAM" id="SSF52172">
    <property type="entry name" value="CheY-like"/>
    <property type="match status" value="1"/>
</dbReference>
<dbReference type="PROSITE" id="PS50110">
    <property type="entry name" value="RESPONSE_REGULATORY"/>
    <property type="match status" value="1"/>
</dbReference>
<feature type="domain" description="Response regulatory" evidence="3">
    <location>
        <begin position="2"/>
        <end position="116"/>
    </location>
</feature>
<dbReference type="CDD" id="cd00156">
    <property type="entry name" value="REC"/>
    <property type="match status" value="1"/>
</dbReference>
<dbReference type="SUPFAM" id="SSF53649">
    <property type="entry name" value="Alkaline phosphatase-like"/>
    <property type="match status" value="1"/>
</dbReference>
<evidence type="ECO:0000313" key="4">
    <source>
        <dbReference type="EMBL" id="HHS63364.1"/>
    </source>
</evidence>
<dbReference type="SMART" id="SM00448">
    <property type="entry name" value="REC"/>
    <property type="match status" value="1"/>
</dbReference>
<protein>
    <submittedName>
        <fullName evidence="4">Response regulator</fullName>
    </submittedName>
</protein>
<dbReference type="InterPro" id="IPR017850">
    <property type="entry name" value="Alkaline_phosphatase_core_sf"/>
</dbReference>
<organism evidence="4">
    <name type="scientific">candidate division WOR-3 bacterium</name>
    <dbReference type="NCBI Taxonomy" id="2052148"/>
    <lineage>
        <taxon>Bacteria</taxon>
        <taxon>Bacteria division WOR-3</taxon>
    </lineage>
</organism>
<gene>
    <name evidence="4" type="ORF">ENV70_07140</name>
</gene>
<dbReference type="Pfam" id="PF08665">
    <property type="entry name" value="PglZ"/>
    <property type="match status" value="1"/>
</dbReference>
<dbReference type="PANTHER" id="PTHR44591:SF3">
    <property type="entry name" value="RESPONSE REGULATORY DOMAIN-CONTAINING PROTEIN"/>
    <property type="match status" value="1"/>
</dbReference>
<reference evidence="4" key="1">
    <citation type="journal article" date="2020" name="mSystems">
        <title>Genome- and Community-Level Interaction Insights into Carbon Utilization and Element Cycling Functions of Hydrothermarchaeota in Hydrothermal Sediment.</title>
        <authorList>
            <person name="Zhou Z."/>
            <person name="Liu Y."/>
            <person name="Xu W."/>
            <person name="Pan J."/>
            <person name="Luo Z.H."/>
            <person name="Li M."/>
        </authorList>
    </citation>
    <scope>NUCLEOTIDE SEQUENCE [LARGE SCALE GENOMIC DNA]</scope>
    <source>
        <strain evidence="4">SpSt-783</strain>
    </source>
</reference>
<keyword evidence="1 2" id="KW-0597">Phosphoprotein</keyword>
<comment type="caution">
    <text evidence="4">The sequence shown here is derived from an EMBL/GenBank/DDBJ whole genome shotgun (WGS) entry which is preliminary data.</text>
</comment>
<evidence type="ECO:0000259" key="3">
    <source>
        <dbReference type="PROSITE" id="PS50110"/>
    </source>
</evidence>
<name>A0A7C6EHM5_UNCW3</name>
<accession>A0A7C6EHM5</accession>
<dbReference type="InterPro" id="IPR001789">
    <property type="entry name" value="Sig_transdc_resp-reg_receiver"/>
</dbReference>
<evidence type="ECO:0000256" key="2">
    <source>
        <dbReference type="PROSITE-ProRule" id="PRU00169"/>
    </source>
</evidence>
<dbReference type="EMBL" id="DTHJ01000144">
    <property type="protein sequence ID" value="HHS63364.1"/>
    <property type="molecule type" value="Genomic_DNA"/>
</dbReference>
<dbReference type="Pfam" id="PF00072">
    <property type="entry name" value="Response_reg"/>
    <property type="match status" value="1"/>
</dbReference>
<evidence type="ECO:0000256" key="1">
    <source>
        <dbReference type="ARBA" id="ARBA00022553"/>
    </source>
</evidence>
<dbReference type="InterPro" id="IPR011006">
    <property type="entry name" value="CheY-like_superfamily"/>
</dbReference>
<sequence>MKILWIDDEIELLKPFIYLLNQEGYEVKTATSGEDGVRIASNEVFDLIFLDEIMPGVDGLEVLKRIKLDNPQQLVVMVTKSEEETLMKQAYSGWVDDYITKPFSFNQILSVLNRILKRRQLIEEKMAEEYANQFNAISQPGDYNEWIDYYRNLVTWDLRFLEYGGRELKEIHDERKQNANAGFSKYIIHEYKNFIKNKGPILSHNLFNLMVFPALKNGPLFFVIFDSMRLDQYLKLQPYLRDFFEINTQYYYSILPTATPYSRNSIFAGLLPLEILQKYPQYWLFEEKGQNRFEKELFTELLKRNNLKISFGFHKLSTIEELEKNIQRIAQDKSDITILIINFFDLLLHSIPGRGDMKGLLDDERVLLNLLSYWFPISPIFELFKMISNKKRQVILTSDHGFIQVRRPTIVYGGRDISPNLRYKYGPALRADEKSALLLNNVGELYLPAIDPSVRFLIAREDYYFIYPTKPIEYEKEFKYTFQHGGISMEEMILPIGFLKPR</sequence>
<dbReference type="InterPro" id="IPR050595">
    <property type="entry name" value="Bact_response_regulator"/>
</dbReference>
<dbReference type="PANTHER" id="PTHR44591">
    <property type="entry name" value="STRESS RESPONSE REGULATOR PROTEIN 1"/>
    <property type="match status" value="1"/>
</dbReference>
<feature type="modified residue" description="4-aspartylphosphate" evidence="2">
    <location>
        <position position="51"/>
    </location>
</feature>
<dbReference type="Gene3D" id="3.40.50.2300">
    <property type="match status" value="1"/>
</dbReference>
<dbReference type="AlphaFoldDB" id="A0A7C6EHM5"/>
<proteinExistence type="predicted"/>
<dbReference type="GO" id="GO:0000160">
    <property type="term" value="P:phosphorelay signal transduction system"/>
    <property type="evidence" value="ECO:0007669"/>
    <property type="project" value="InterPro"/>
</dbReference>